<reference evidence="1" key="2">
    <citation type="journal article" date="2015" name="Data Brief">
        <title>Shoot transcriptome of the giant reed, Arundo donax.</title>
        <authorList>
            <person name="Barrero R.A."/>
            <person name="Guerrero F.D."/>
            <person name="Moolhuijzen P."/>
            <person name="Goolsby J.A."/>
            <person name="Tidwell J."/>
            <person name="Bellgard S.E."/>
            <person name="Bellgard M.I."/>
        </authorList>
    </citation>
    <scope>NUCLEOTIDE SEQUENCE</scope>
    <source>
        <tissue evidence="1">Shoot tissue taken approximately 20 cm above the soil surface</tissue>
    </source>
</reference>
<name>A0A0A8Z4B0_ARUDO</name>
<protein>
    <submittedName>
        <fullName evidence="1">Uncharacterized protein</fullName>
    </submittedName>
</protein>
<accession>A0A0A8Z4B0</accession>
<proteinExistence type="predicted"/>
<organism evidence="1">
    <name type="scientific">Arundo donax</name>
    <name type="common">Giant reed</name>
    <name type="synonym">Donax arundinaceus</name>
    <dbReference type="NCBI Taxonomy" id="35708"/>
    <lineage>
        <taxon>Eukaryota</taxon>
        <taxon>Viridiplantae</taxon>
        <taxon>Streptophyta</taxon>
        <taxon>Embryophyta</taxon>
        <taxon>Tracheophyta</taxon>
        <taxon>Spermatophyta</taxon>
        <taxon>Magnoliopsida</taxon>
        <taxon>Liliopsida</taxon>
        <taxon>Poales</taxon>
        <taxon>Poaceae</taxon>
        <taxon>PACMAD clade</taxon>
        <taxon>Arundinoideae</taxon>
        <taxon>Arundineae</taxon>
        <taxon>Arundo</taxon>
    </lineage>
</organism>
<sequence>MTNPVGVPTACFKFWMNHDQLSLDSVSITPYATGNSQLWPSTATAAAN</sequence>
<reference evidence="1" key="1">
    <citation type="submission" date="2014-09" db="EMBL/GenBank/DDBJ databases">
        <authorList>
            <person name="Magalhaes I.L.F."/>
            <person name="Oliveira U."/>
            <person name="Santos F.R."/>
            <person name="Vidigal T.H.D.A."/>
            <person name="Brescovit A.D."/>
            <person name="Santos A.J."/>
        </authorList>
    </citation>
    <scope>NUCLEOTIDE SEQUENCE</scope>
    <source>
        <tissue evidence="1">Shoot tissue taken approximately 20 cm above the soil surface</tissue>
    </source>
</reference>
<dbReference type="AlphaFoldDB" id="A0A0A8Z4B0"/>
<dbReference type="EMBL" id="GBRH01263671">
    <property type="protein sequence ID" value="JAD34224.1"/>
    <property type="molecule type" value="Transcribed_RNA"/>
</dbReference>
<evidence type="ECO:0000313" key="1">
    <source>
        <dbReference type="EMBL" id="JAD34224.1"/>
    </source>
</evidence>